<dbReference type="InterPro" id="IPR036412">
    <property type="entry name" value="HAD-like_sf"/>
</dbReference>
<dbReference type="InterPro" id="IPR023198">
    <property type="entry name" value="PGP-like_dom2"/>
</dbReference>
<evidence type="ECO:0000256" key="2">
    <source>
        <dbReference type="ARBA" id="ARBA00006171"/>
    </source>
</evidence>
<dbReference type="Gene3D" id="3.40.50.1000">
    <property type="entry name" value="HAD superfamily/HAD-like"/>
    <property type="match status" value="1"/>
</dbReference>
<accession>A0A0F4QK51</accession>
<evidence type="ECO:0000313" key="6">
    <source>
        <dbReference type="EMBL" id="KJZ07704.1"/>
    </source>
</evidence>
<keyword evidence="3" id="KW-0479">Metal-binding</keyword>
<dbReference type="GO" id="GO:0003824">
    <property type="term" value="F:catalytic activity"/>
    <property type="evidence" value="ECO:0007669"/>
    <property type="project" value="UniProtKB-ARBA"/>
</dbReference>
<evidence type="ECO:0000256" key="4">
    <source>
        <dbReference type="ARBA" id="ARBA00022842"/>
    </source>
</evidence>
<comment type="similarity">
    <text evidence="2">Belongs to the HAD-like hydrolase superfamily. CbbY/CbbZ/Gph/YieH family.</text>
</comment>
<dbReference type="SFLD" id="SFLDS00003">
    <property type="entry name" value="Haloacid_Dehalogenase"/>
    <property type="match status" value="1"/>
</dbReference>
<dbReference type="PRINTS" id="PR00413">
    <property type="entry name" value="HADHALOGNASE"/>
</dbReference>
<keyword evidence="4" id="KW-0460">Magnesium</keyword>
<dbReference type="SFLD" id="SFLDG01135">
    <property type="entry name" value="C1.5.6:_HAD__Beta-PGM__Phospha"/>
    <property type="match status" value="1"/>
</dbReference>
<sequence length="220" mass="24468">MSLKAILFDFDGTLADSEALHYHSWLRVLAPFGIEYSEQAFCDEFSGVPTLKTAQVLRERHQLSSDASTLCEEKNRLFVDTAATMQPRLMPYAREILEFAAQQGKLALVTGSTRAEAIPVLEHYKLLHFFDCIVTKDDVTQPKPHPEPYQQALRLLQLEPEQAIAIEDTTTGLTSGCEAGLRVMAIPNLHSAKQDFSRATWQVSSLQAAQGVLASLFSQD</sequence>
<reference evidence="6 7" key="1">
    <citation type="journal article" date="2015" name="BMC Genomics">
        <title>Genome mining reveals unlocked bioactive potential of marine Gram-negative bacteria.</title>
        <authorList>
            <person name="Machado H."/>
            <person name="Sonnenschein E.C."/>
            <person name="Melchiorsen J."/>
            <person name="Gram L."/>
        </authorList>
    </citation>
    <scope>NUCLEOTIDE SEQUENCE [LARGE SCALE GENOMIC DNA]</scope>
    <source>
        <strain evidence="6 7">S2471</strain>
    </source>
</reference>
<dbReference type="InterPro" id="IPR006439">
    <property type="entry name" value="HAD-SF_hydro_IA"/>
</dbReference>
<dbReference type="Gene3D" id="1.10.150.240">
    <property type="entry name" value="Putative phosphatase, domain 2"/>
    <property type="match status" value="1"/>
</dbReference>
<dbReference type="InterPro" id="IPR023214">
    <property type="entry name" value="HAD_sf"/>
</dbReference>
<dbReference type="InterPro" id="IPR051600">
    <property type="entry name" value="Beta-PGM-like"/>
</dbReference>
<keyword evidence="5" id="KW-0119">Carbohydrate metabolism</keyword>
<dbReference type="NCBIfam" id="TIGR01509">
    <property type="entry name" value="HAD-SF-IA-v3"/>
    <property type="match status" value="1"/>
</dbReference>
<evidence type="ECO:0000256" key="3">
    <source>
        <dbReference type="ARBA" id="ARBA00022723"/>
    </source>
</evidence>
<dbReference type="OrthoDB" id="9782449at2"/>
<gene>
    <name evidence="6" type="ORF">TW77_14455</name>
</gene>
<evidence type="ECO:0000313" key="7">
    <source>
        <dbReference type="Proteomes" id="UP000033452"/>
    </source>
</evidence>
<keyword evidence="7" id="KW-1185">Reference proteome</keyword>
<dbReference type="InterPro" id="IPR041492">
    <property type="entry name" value="HAD_2"/>
</dbReference>
<evidence type="ECO:0000256" key="5">
    <source>
        <dbReference type="ARBA" id="ARBA00023277"/>
    </source>
</evidence>
<protein>
    <submittedName>
        <fullName evidence="6">Haloacid dehalogenase</fullName>
    </submittedName>
</protein>
<dbReference type="PANTHER" id="PTHR46193:SF18">
    <property type="entry name" value="HEXITOL PHOSPHATASE B"/>
    <property type="match status" value="1"/>
</dbReference>
<dbReference type="AlphaFoldDB" id="A0A0F4QK51"/>
<dbReference type="EMBL" id="JXYA01000032">
    <property type="protein sequence ID" value="KJZ07704.1"/>
    <property type="molecule type" value="Genomic_DNA"/>
</dbReference>
<comment type="cofactor">
    <cofactor evidence="1">
        <name>Mg(2+)</name>
        <dbReference type="ChEBI" id="CHEBI:18420"/>
    </cofactor>
</comment>
<dbReference type="PANTHER" id="PTHR46193">
    <property type="entry name" value="6-PHOSPHOGLUCONATE PHOSPHATASE"/>
    <property type="match status" value="1"/>
</dbReference>
<dbReference type="GO" id="GO:0046872">
    <property type="term" value="F:metal ion binding"/>
    <property type="evidence" value="ECO:0007669"/>
    <property type="project" value="UniProtKB-KW"/>
</dbReference>
<dbReference type="Pfam" id="PF13419">
    <property type="entry name" value="HAD_2"/>
    <property type="match status" value="1"/>
</dbReference>
<proteinExistence type="inferred from homology"/>
<dbReference type="PATRIC" id="fig|43658.5.peg.3059"/>
<dbReference type="SFLD" id="SFLDG01129">
    <property type="entry name" value="C1.5:_HAD__Beta-PGM__Phosphata"/>
    <property type="match status" value="1"/>
</dbReference>
<dbReference type="SUPFAM" id="SSF56784">
    <property type="entry name" value="HAD-like"/>
    <property type="match status" value="1"/>
</dbReference>
<name>A0A0F4QK51_9GAMM</name>
<organism evidence="6 7">
    <name type="scientific">Pseudoalteromonas rubra</name>
    <dbReference type="NCBI Taxonomy" id="43658"/>
    <lineage>
        <taxon>Bacteria</taxon>
        <taxon>Pseudomonadati</taxon>
        <taxon>Pseudomonadota</taxon>
        <taxon>Gammaproteobacteria</taxon>
        <taxon>Alteromonadales</taxon>
        <taxon>Pseudoalteromonadaceae</taxon>
        <taxon>Pseudoalteromonas</taxon>
    </lineage>
</organism>
<dbReference type="Proteomes" id="UP000033452">
    <property type="component" value="Unassembled WGS sequence"/>
</dbReference>
<dbReference type="RefSeq" id="WP_046005697.1">
    <property type="nucleotide sequence ID" value="NZ_JXYA01000032.1"/>
</dbReference>
<comment type="caution">
    <text evidence="6">The sequence shown here is derived from an EMBL/GenBank/DDBJ whole genome shotgun (WGS) entry which is preliminary data.</text>
</comment>
<evidence type="ECO:0000256" key="1">
    <source>
        <dbReference type="ARBA" id="ARBA00001946"/>
    </source>
</evidence>